<sequence length="488" mass="52996">MTMDSEDIWTETAGAETTNFYELLGVERNASGAVIKKAYYKKCLVLHPDKVLRGATDEAERAAATAAFQRLTHAHTVLADPARRRHYDATGRDPGLDGMDALSAHEPPPGGWAAFFTTLWGGLVSSNAIDAFALQYRGSDQEARDVVDAYMKAATAASVAASSAAIANPSKRKRVPSNSNNNISSTNINSPMDRVLAAVPLAVWSDEDRFRAIVQAAIDKGDVSMRLDPFFQTDPKATARRKRCAEREEAQLAALSSSNPQPSSSKAISSSSTVSKRATRSSSSSSNSNIPTNDDDTATAALEAQLKERNKNRMASLIDKLESKASASKITSKSTSKNTTNNKDSNKDKSTRGIATNSKKSSTAQTKKNNHVEEPSEQEFLALQEKLFKKSKNASESNNTTASSASKARNKVPQEVVEDKKEVNDDNDDGWSDEEVDGDAEDLSKDFTSNQIDEDDGESIDDDDDEDEIDEIDEIDEVVQDASLKRHK</sequence>
<proteinExistence type="predicted"/>
<dbReference type="GO" id="GO:0005634">
    <property type="term" value="C:nucleus"/>
    <property type="evidence" value="ECO:0007669"/>
    <property type="project" value="TreeGrafter"/>
</dbReference>
<evidence type="ECO:0000313" key="3">
    <source>
        <dbReference type="EMBL" id="KAJ3119635.1"/>
    </source>
</evidence>
<dbReference type="GO" id="GO:0031072">
    <property type="term" value="F:heat shock protein binding"/>
    <property type="evidence" value="ECO:0007669"/>
    <property type="project" value="TreeGrafter"/>
</dbReference>
<organism evidence="3 4">
    <name type="scientific">Physocladia obscura</name>
    <dbReference type="NCBI Taxonomy" id="109957"/>
    <lineage>
        <taxon>Eukaryota</taxon>
        <taxon>Fungi</taxon>
        <taxon>Fungi incertae sedis</taxon>
        <taxon>Chytridiomycota</taxon>
        <taxon>Chytridiomycota incertae sedis</taxon>
        <taxon>Chytridiomycetes</taxon>
        <taxon>Chytridiales</taxon>
        <taxon>Chytriomycetaceae</taxon>
        <taxon>Physocladia</taxon>
    </lineage>
</organism>
<accession>A0AAD5XCP0</accession>
<feature type="compositionally biased region" description="Polar residues" evidence="1">
    <location>
        <begin position="353"/>
        <end position="367"/>
    </location>
</feature>
<feature type="domain" description="J" evidence="2">
    <location>
        <begin position="19"/>
        <end position="91"/>
    </location>
</feature>
<dbReference type="CDD" id="cd06257">
    <property type="entry name" value="DnaJ"/>
    <property type="match status" value="1"/>
</dbReference>
<feature type="compositionally biased region" description="Low complexity" evidence="1">
    <location>
        <begin position="177"/>
        <end position="188"/>
    </location>
</feature>
<feature type="compositionally biased region" description="Low complexity" evidence="1">
    <location>
        <begin position="324"/>
        <end position="343"/>
    </location>
</feature>
<dbReference type="Gene3D" id="1.10.287.110">
    <property type="entry name" value="DnaJ domain"/>
    <property type="match status" value="1"/>
</dbReference>
<feature type="region of interest" description="Disordered" evidence="1">
    <location>
        <begin position="248"/>
        <end position="296"/>
    </location>
</feature>
<feature type="compositionally biased region" description="Low complexity" evidence="1">
    <location>
        <begin position="394"/>
        <end position="407"/>
    </location>
</feature>
<name>A0AAD5XCP0_9FUNG</name>
<dbReference type="InterPro" id="IPR001623">
    <property type="entry name" value="DnaJ_domain"/>
</dbReference>
<dbReference type="PROSITE" id="PS50076">
    <property type="entry name" value="DNAJ_2"/>
    <property type="match status" value="1"/>
</dbReference>
<evidence type="ECO:0000313" key="4">
    <source>
        <dbReference type="Proteomes" id="UP001211907"/>
    </source>
</evidence>
<feature type="region of interest" description="Disordered" evidence="1">
    <location>
        <begin position="169"/>
        <end position="188"/>
    </location>
</feature>
<dbReference type="Pfam" id="PF00226">
    <property type="entry name" value="DnaJ"/>
    <property type="match status" value="1"/>
</dbReference>
<dbReference type="PRINTS" id="PR00625">
    <property type="entry name" value="JDOMAIN"/>
</dbReference>
<feature type="compositionally biased region" description="Low complexity" evidence="1">
    <location>
        <begin position="256"/>
        <end position="288"/>
    </location>
</feature>
<protein>
    <recommendedName>
        <fullName evidence="2">J domain-containing protein</fullName>
    </recommendedName>
</protein>
<dbReference type="SUPFAM" id="SSF46565">
    <property type="entry name" value="Chaperone J-domain"/>
    <property type="match status" value="1"/>
</dbReference>
<dbReference type="AlphaFoldDB" id="A0AAD5XCP0"/>
<dbReference type="InterPro" id="IPR036869">
    <property type="entry name" value="J_dom_sf"/>
</dbReference>
<dbReference type="Proteomes" id="UP001211907">
    <property type="component" value="Unassembled WGS sequence"/>
</dbReference>
<dbReference type="PANTHER" id="PTHR44144:SF1">
    <property type="entry name" value="DNAJ HOMOLOG SUBFAMILY C MEMBER 9"/>
    <property type="match status" value="1"/>
</dbReference>
<comment type="caution">
    <text evidence="3">The sequence shown here is derived from an EMBL/GenBank/DDBJ whole genome shotgun (WGS) entry which is preliminary data.</text>
</comment>
<gene>
    <name evidence="3" type="ORF">HK100_000217</name>
</gene>
<feature type="compositionally biased region" description="Acidic residues" evidence="1">
    <location>
        <begin position="425"/>
        <end position="441"/>
    </location>
</feature>
<reference evidence="3" key="1">
    <citation type="submission" date="2020-05" db="EMBL/GenBank/DDBJ databases">
        <title>Phylogenomic resolution of chytrid fungi.</title>
        <authorList>
            <person name="Stajich J.E."/>
            <person name="Amses K."/>
            <person name="Simmons R."/>
            <person name="Seto K."/>
            <person name="Myers J."/>
            <person name="Bonds A."/>
            <person name="Quandt C.A."/>
            <person name="Barry K."/>
            <person name="Liu P."/>
            <person name="Grigoriev I."/>
            <person name="Longcore J.E."/>
            <person name="James T.Y."/>
        </authorList>
    </citation>
    <scope>NUCLEOTIDE SEQUENCE</scope>
    <source>
        <strain evidence="3">JEL0513</strain>
    </source>
</reference>
<evidence type="ECO:0000259" key="2">
    <source>
        <dbReference type="PROSITE" id="PS50076"/>
    </source>
</evidence>
<dbReference type="EMBL" id="JADGJH010001038">
    <property type="protein sequence ID" value="KAJ3119635.1"/>
    <property type="molecule type" value="Genomic_DNA"/>
</dbReference>
<dbReference type="PANTHER" id="PTHR44144">
    <property type="entry name" value="DNAJ HOMOLOG SUBFAMILY C MEMBER 9"/>
    <property type="match status" value="1"/>
</dbReference>
<feature type="region of interest" description="Disordered" evidence="1">
    <location>
        <begin position="319"/>
        <end position="466"/>
    </location>
</feature>
<evidence type="ECO:0000256" key="1">
    <source>
        <dbReference type="SAM" id="MobiDB-lite"/>
    </source>
</evidence>
<keyword evidence="4" id="KW-1185">Reference proteome</keyword>
<dbReference type="InterPro" id="IPR052594">
    <property type="entry name" value="J_domain-containing_protein"/>
</dbReference>
<dbReference type="SMART" id="SM00271">
    <property type="entry name" value="DnaJ"/>
    <property type="match status" value="1"/>
</dbReference>
<feature type="compositionally biased region" description="Acidic residues" evidence="1">
    <location>
        <begin position="452"/>
        <end position="466"/>
    </location>
</feature>
<dbReference type="GO" id="GO:0005737">
    <property type="term" value="C:cytoplasm"/>
    <property type="evidence" value="ECO:0007669"/>
    <property type="project" value="TreeGrafter"/>
</dbReference>